<dbReference type="InterPro" id="IPR009057">
    <property type="entry name" value="Homeodomain-like_sf"/>
</dbReference>
<dbReference type="GO" id="GO:0003700">
    <property type="term" value="F:DNA-binding transcription factor activity"/>
    <property type="evidence" value="ECO:0007669"/>
    <property type="project" value="InterPro"/>
</dbReference>
<feature type="domain" description="Response regulatory" evidence="8">
    <location>
        <begin position="2"/>
        <end position="118"/>
    </location>
</feature>
<dbReference type="RefSeq" id="WP_138002208.1">
    <property type="nucleotide sequence ID" value="NZ_QGQD01000036.1"/>
</dbReference>
<proteinExistence type="predicted"/>
<dbReference type="AlphaFoldDB" id="A0A4U8QAV7"/>
<sequence length="504" mass="59363">MKVMIVDDEVLVRLGIKTYLEGYEDIEVKGTFATAKEALAYMERDEVDIVLTDIEMAQMSGLEYIKALKACNYNCGIVIISCHENFEYVRDAMDLGADKYMLKQEVCEDILVNELREIYKKKQSETGSEAPSVSLSQKEKTGIWPDREPSCEEVMYQIAALKLWEEYDDSGREKTQNLDEDMLFQVLDDAVAQTKCATLLRDRQGRMFLIFQFMKDMEDSNRLERVSGVYYRLEQNTRLYVNRSLAMGISGLFDDQRQMKENYETALKNLEYRFYDKREIFADIPSEKCYLDLQLDIESLISEDGMRRFMEQLEDYLVQCRIRKVLPESIKETILKSFHVLLSDVIKFYHLEGEKEVFMEYDLSYQELYDVYSMKVLKNITIDHIGRFITAILKKLDQSDDFPKVLRYIDEHFKEQLTLAEVSGRFYMSVNYFCQMFKKYTGTTFINYINEKRIGEVKEYLHSGSYSLEAISELTGFHNVNYMIRLFKKITGITIREYRNGLKK</sequence>
<evidence type="ECO:0000256" key="5">
    <source>
        <dbReference type="ARBA" id="ARBA00024867"/>
    </source>
</evidence>
<gene>
    <name evidence="9" type="primary">vraR_1</name>
    <name evidence="9" type="ORF">DSM106044_01595</name>
</gene>
<dbReference type="SUPFAM" id="SSF46689">
    <property type="entry name" value="Homeodomain-like"/>
    <property type="match status" value="2"/>
</dbReference>
<dbReference type="CDD" id="cd17536">
    <property type="entry name" value="REC_YesN-like"/>
    <property type="match status" value="1"/>
</dbReference>
<evidence type="ECO:0000259" key="8">
    <source>
        <dbReference type="PROSITE" id="PS50110"/>
    </source>
</evidence>
<keyword evidence="6" id="KW-0597">Phosphoprotein</keyword>
<feature type="domain" description="HTH araC/xylS-type" evidence="7">
    <location>
        <begin position="403"/>
        <end position="501"/>
    </location>
</feature>
<evidence type="ECO:0000256" key="3">
    <source>
        <dbReference type="ARBA" id="ARBA00023125"/>
    </source>
</evidence>
<dbReference type="InterPro" id="IPR001789">
    <property type="entry name" value="Sig_transdc_resp-reg_receiver"/>
</dbReference>
<dbReference type="SMART" id="SM00342">
    <property type="entry name" value="HTH_ARAC"/>
    <property type="match status" value="1"/>
</dbReference>
<protein>
    <recommendedName>
        <fullName evidence="1">Stage 0 sporulation protein A homolog</fullName>
    </recommendedName>
</protein>
<keyword evidence="4" id="KW-0804">Transcription</keyword>
<comment type="caution">
    <text evidence="9">The sequence shown here is derived from an EMBL/GenBank/DDBJ whole genome shotgun (WGS) entry which is preliminary data.</text>
</comment>
<dbReference type="Proteomes" id="UP000306509">
    <property type="component" value="Unassembled WGS sequence"/>
</dbReference>
<evidence type="ECO:0000256" key="4">
    <source>
        <dbReference type="ARBA" id="ARBA00023163"/>
    </source>
</evidence>
<dbReference type="STRING" id="180332.GCA_000797495_04694"/>
<evidence type="ECO:0000256" key="1">
    <source>
        <dbReference type="ARBA" id="ARBA00018672"/>
    </source>
</evidence>
<evidence type="ECO:0000256" key="2">
    <source>
        <dbReference type="ARBA" id="ARBA00023015"/>
    </source>
</evidence>
<dbReference type="PANTHER" id="PTHR43280:SF2">
    <property type="entry name" value="HTH-TYPE TRANSCRIPTIONAL REGULATOR EXSA"/>
    <property type="match status" value="1"/>
</dbReference>
<keyword evidence="3" id="KW-0238">DNA-binding</keyword>
<organism evidence="9 10">
    <name type="scientific">Robinsoniella peoriensis</name>
    <dbReference type="NCBI Taxonomy" id="180332"/>
    <lineage>
        <taxon>Bacteria</taxon>
        <taxon>Bacillati</taxon>
        <taxon>Bacillota</taxon>
        <taxon>Clostridia</taxon>
        <taxon>Lachnospirales</taxon>
        <taxon>Lachnospiraceae</taxon>
        <taxon>Robinsoniella</taxon>
    </lineage>
</organism>
<keyword evidence="2" id="KW-0805">Transcription regulation</keyword>
<dbReference type="InterPro" id="IPR011006">
    <property type="entry name" value="CheY-like_superfamily"/>
</dbReference>
<dbReference type="PANTHER" id="PTHR43280">
    <property type="entry name" value="ARAC-FAMILY TRANSCRIPTIONAL REGULATOR"/>
    <property type="match status" value="1"/>
</dbReference>
<evidence type="ECO:0000256" key="6">
    <source>
        <dbReference type="PROSITE-ProRule" id="PRU00169"/>
    </source>
</evidence>
<dbReference type="SMART" id="SM00448">
    <property type="entry name" value="REC"/>
    <property type="match status" value="1"/>
</dbReference>
<comment type="function">
    <text evidence="5">May play the central regulatory role in sporulation. It may be an element of the effector pathway responsible for the activation of sporulation genes in response to nutritional stress. Spo0A may act in concert with spo0H (a sigma factor) to control the expression of some genes that are critical to the sporulation process.</text>
</comment>
<feature type="modified residue" description="4-aspartylphosphate" evidence="6">
    <location>
        <position position="53"/>
    </location>
</feature>
<dbReference type="PROSITE" id="PS50110">
    <property type="entry name" value="RESPONSE_REGULATORY"/>
    <property type="match status" value="1"/>
</dbReference>
<dbReference type="InterPro" id="IPR018060">
    <property type="entry name" value="HTH_AraC"/>
</dbReference>
<dbReference type="PROSITE" id="PS01124">
    <property type="entry name" value="HTH_ARAC_FAMILY_2"/>
    <property type="match status" value="1"/>
</dbReference>
<name>A0A4U8QAV7_9FIRM</name>
<keyword evidence="10" id="KW-1185">Reference proteome</keyword>
<dbReference type="GO" id="GO:0043565">
    <property type="term" value="F:sequence-specific DNA binding"/>
    <property type="evidence" value="ECO:0007669"/>
    <property type="project" value="InterPro"/>
</dbReference>
<evidence type="ECO:0000259" key="7">
    <source>
        <dbReference type="PROSITE" id="PS01124"/>
    </source>
</evidence>
<evidence type="ECO:0000313" key="10">
    <source>
        <dbReference type="Proteomes" id="UP000306509"/>
    </source>
</evidence>
<dbReference type="GO" id="GO:0000160">
    <property type="term" value="P:phosphorelay signal transduction system"/>
    <property type="evidence" value="ECO:0007669"/>
    <property type="project" value="InterPro"/>
</dbReference>
<reference evidence="9 10" key="1">
    <citation type="journal article" date="2019" name="Anaerobe">
        <title>Detection of Robinsoniella peoriensis in multiple bone samples of a trauma patient.</title>
        <authorList>
            <person name="Schrottner P."/>
            <person name="Hartwich K."/>
            <person name="Bunk B."/>
            <person name="Schober I."/>
            <person name="Helbig S."/>
            <person name="Rudolph W.W."/>
            <person name="Gunzer F."/>
        </authorList>
    </citation>
    <scope>NUCLEOTIDE SEQUENCE [LARGE SCALE GENOMIC DNA]</scope>
    <source>
        <strain evidence="9 10">DSM 106044</strain>
    </source>
</reference>
<dbReference type="Gene3D" id="3.40.50.2300">
    <property type="match status" value="1"/>
</dbReference>
<accession>A0A4U8QAV7</accession>
<dbReference type="Gene3D" id="1.10.10.60">
    <property type="entry name" value="Homeodomain-like"/>
    <property type="match status" value="2"/>
</dbReference>
<evidence type="ECO:0000313" key="9">
    <source>
        <dbReference type="EMBL" id="TLD01614.1"/>
    </source>
</evidence>
<dbReference type="SUPFAM" id="SSF52172">
    <property type="entry name" value="CheY-like"/>
    <property type="match status" value="1"/>
</dbReference>
<dbReference type="Pfam" id="PF00072">
    <property type="entry name" value="Response_reg"/>
    <property type="match status" value="1"/>
</dbReference>
<dbReference type="EMBL" id="QGQD01000036">
    <property type="protein sequence ID" value="TLD01614.1"/>
    <property type="molecule type" value="Genomic_DNA"/>
</dbReference>
<dbReference type="Pfam" id="PF12833">
    <property type="entry name" value="HTH_18"/>
    <property type="match status" value="1"/>
</dbReference>